<dbReference type="Pfam" id="PF03466">
    <property type="entry name" value="LysR_substrate"/>
    <property type="match status" value="1"/>
</dbReference>
<organism evidence="6 7">
    <name type="scientific">Comamonas terrae</name>
    <dbReference type="NCBI Taxonomy" id="673548"/>
    <lineage>
        <taxon>Bacteria</taxon>
        <taxon>Pseudomonadati</taxon>
        <taxon>Pseudomonadota</taxon>
        <taxon>Betaproteobacteria</taxon>
        <taxon>Burkholderiales</taxon>
        <taxon>Comamonadaceae</taxon>
        <taxon>Comamonas</taxon>
    </lineage>
</organism>
<dbReference type="PRINTS" id="PR00039">
    <property type="entry name" value="HTHLYSR"/>
</dbReference>
<dbReference type="EMBL" id="JBHUMV010000002">
    <property type="protein sequence ID" value="MFD2753519.1"/>
    <property type="molecule type" value="Genomic_DNA"/>
</dbReference>
<sequence length="310" mass="33839">MTSWDPAALECLAAIVEEGGFERAAVRLHITQSAVSQRLRTLEAQIGSVLVERTRPVKPTSAGRLLLKHAKQLRLLRADLARELQELAPQTGQSLAGETVSIAINADSIATWAMEALDGLVRDGLPLEVVVDDQDFTQELLRSGQVMGCVTTLSQALRGCAVQPLGAMRYVAVASAGFARERLPQGLTRSNCNRLPYLSFNRKDDMQAEFVARCLGLRSVSLRQQILLPSCEAQLRAVRAGWGVGVLPELQVRPALEAGDLVDVAPGHALAIDLYWHCWNLDSRVLERVSRALLRTARVLLAQPGRIEGE</sequence>
<keyword evidence="7" id="KW-1185">Reference proteome</keyword>
<accession>A0ABW5UKX2</accession>
<dbReference type="InterPro" id="IPR000847">
    <property type="entry name" value="LysR_HTH_N"/>
</dbReference>
<keyword evidence="4" id="KW-0804">Transcription</keyword>
<dbReference type="Proteomes" id="UP001597463">
    <property type="component" value="Unassembled WGS sequence"/>
</dbReference>
<dbReference type="InterPro" id="IPR050176">
    <property type="entry name" value="LTTR"/>
</dbReference>
<dbReference type="NCBIfam" id="NF009888">
    <property type="entry name" value="PRK13348.1"/>
    <property type="match status" value="1"/>
</dbReference>
<evidence type="ECO:0000313" key="7">
    <source>
        <dbReference type="Proteomes" id="UP001597463"/>
    </source>
</evidence>
<comment type="similarity">
    <text evidence="1">Belongs to the LysR transcriptional regulatory family.</text>
</comment>
<feature type="domain" description="HTH lysR-type" evidence="5">
    <location>
        <begin position="4"/>
        <end position="60"/>
    </location>
</feature>
<evidence type="ECO:0000256" key="4">
    <source>
        <dbReference type="ARBA" id="ARBA00023163"/>
    </source>
</evidence>
<dbReference type="NCBIfam" id="NF002964">
    <property type="entry name" value="PRK03635.1"/>
    <property type="match status" value="1"/>
</dbReference>
<dbReference type="InterPro" id="IPR036388">
    <property type="entry name" value="WH-like_DNA-bd_sf"/>
</dbReference>
<gene>
    <name evidence="6" type="ORF">ACFSW6_05440</name>
</gene>
<dbReference type="Gene3D" id="1.10.10.10">
    <property type="entry name" value="Winged helix-like DNA-binding domain superfamily/Winged helix DNA-binding domain"/>
    <property type="match status" value="1"/>
</dbReference>
<comment type="caution">
    <text evidence="6">The sequence shown here is derived from an EMBL/GenBank/DDBJ whole genome shotgun (WGS) entry which is preliminary data.</text>
</comment>
<dbReference type="PANTHER" id="PTHR30579:SF2">
    <property type="entry name" value="HTH-TYPE TRANSCRIPTIONAL REGULATOR ARGP"/>
    <property type="match status" value="1"/>
</dbReference>
<evidence type="ECO:0000259" key="5">
    <source>
        <dbReference type="PROSITE" id="PS50931"/>
    </source>
</evidence>
<protein>
    <submittedName>
        <fullName evidence="6">LysR family transcriptional regulator ArgP</fullName>
    </submittedName>
</protein>
<dbReference type="InterPro" id="IPR005119">
    <property type="entry name" value="LysR_subst-bd"/>
</dbReference>
<dbReference type="PROSITE" id="PS50931">
    <property type="entry name" value="HTH_LYSR"/>
    <property type="match status" value="1"/>
</dbReference>
<evidence type="ECO:0000256" key="1">
    <source>
        <dbReference type="ARBA" id="ARBA00009437"/>
    </source>
</evidence>
<dbReference type="InterPro" id="IPR036390">
    <property type="entry name" value="WH_DNA-bd_sf"/>
</dbReference>
<evidence type="ECO:0000256" key="3">
    <source>
        <dbReference type="ARBA" id="ARBA00023125"/>
    </source>
</evidence>
<proteinExistence type="inferred from homology"/>
<dbReference type="InterPro" id="IPR017685">
    <property type="entry name" value="ArgP"/>
</dbReference>
<dbReference type="SUPFAM" id="SSF46785">
    <property type="entry name" value="Winged helix' DNA-binding domain"/>
    <property type="match status" value="1"/>
</dbReference>
<dbReference type="RefSeq" id="WP_066474783.1">
    <property type="nucleotide sequence ID" value="NZ_BCNT01000004.1"/>
</dbReference>
<keyword evidence="2" id="KW-0805">Transcription regulation</keyword>
<dbReference type="NCBIfam" id="TIGR03298">
    <property type="entry name" value="argP"/>
    <property type="match status" value="1"/>
</dbReference>
<dbReference type="PANTHER" id="PTHR30579">
    <property type="entry name" value="TRANSCRIPTIONAL REGULATOR"/>
    <property type="match status" value="1"/>
</dbReference>
<evidence type="ECO:0000256" key="2">
    <source>
        <dbReference type="ARBA" id="ARBA00023015"/>
    </source>
</evidence>
<name>A0ABW5UKX2_9BURK</name>
<dbReference type="Pfam" id="PF00126">
    <property type="entry name" value="HTH_1"/>
    <property type="match status" value="1"/>
</dbReference>
<reference evidence="7" key="1">
    <citation type="journal article" date="2019" name="Int. J. Syst. Evol. Microbiol.">
        <title>The Global Catalogue of Microorganisms (GCM) 10K type strain sequencing project: providing services to taxonomists for standard genome sequencing and annotation.</title>
        <authorList>
            <consortium name="The Broad Institute Genomics Platform"/>
            <consortium name="The Broad Institute Genome Sequencing Center for Infectious Disease"/>
            <person name="Wu L."/>
            <person name="Ma J."/>
        </authorList>
    </citation>
    <scope>NUCLEOTIDE SEQUENCE [LARGE SCALE GENOMIC DNA]</scope>
    <source>
        <strain evidence="7">TISTR 1906</strain>
    </source>
</reference>
<dbReference type="Gene3D" id="3.40.190.290">
    <property type="match status" value="1"/>
</dbReference>
<keyword evidence="3" id="KW-0238">DNA-binding</keyword>
<evidence type="ECO:0000313" key="6">
    <source>
        <dbReference type="EMBL" id="MFD2753519.1"/>
    </source>
</evidence>
<dbReference type="SUPFAM" id="SSF53850">
    <property type="entry name" value="Periplasmic binding protein-like II"/>
    <property type="match status" value="1"/>
</dbReference>